<reference evidence="1 2" key="1">
    <citation type="journal article" date="2016" name="Nat. Commun.">
        <title>Thousands of microbial genomes shed light on interconnected biogeochemical processes in an aquifer system.</title>
        <authorList>
            <person name="Anantharaman K."/>
            <person name="Brown C.T."/>
            <person name="Hug L.A."/>
            <person name="Sharon I."/>
            <person name="Castelle C.J."/>
            <person name="Probst A.J."/>
            <person name="Thomas B.C."/>
            <person name="Singh A."/>
            <person name="Wilkins M.J."/>
            <person name="Karaoz U."/>
            <person name="Brodie E.L."/>
            <person name="Williams K.H."/>
            <person name="Hubbard S.S."/>
            <person name="Banfield J.F."/>
        </authorList>
    </citation>
    <scope>NUCLEOTIDE SEQUENCE [LARGE SCALE GENOMIC DNA]</scope>
</reference>
<sequence>MLNMDNKYIRTTITIPEELLYEIKKKALSERKSFKETVEEGLKIYLGKKISASSKSDINSLFGAWGKGVDGKSYLKKTRYVKGDKDRDKYLQNIWKKS</sequence>
<proteinExistence type="predicted"/>
<evidence type="ECO:0000313" key="2">
    <source>
        <dbReference type="Proteomes" id="UP000176253"/>
    </source>
</evidence>
<name>A0A1F5ZUP4_9BACT</name>
<organism evidence="1 2">
    <name type="scientific">Candidatus Gottesmanbacteria bacterium RIFCSPHIGHO2_02_FULL_39_14</name>
    <dbReference type="NCBI Taxonomy" id="1798383"/>
    <lineage>
        <taxon>Bacteria</taxon>
        <taxon>Candidatus Gottesmaniibacteriota</taxon>
    </lineage>
</organism>
<dbReference type="AlphaFoldDB" id="A0A1F5ZUP4"/>
<protein>
    <submittedName>
        <fullName evidence="1">Uncharacterized protein</fullName>
    </submittedName>
</protein>
<accession>A0A1F5ZUP4</accession>
<gene>
    <name evidence="1" type="ORF">A3D78_03005</name>
</gene>
<comment type="caution">
    <text evidence="1">The sequence shown here is derived from an EMBL/GenBank/DDBJ whole genome shotgun (WGS) entry which is preliminary data.</text>
</comment>
<evidence type="ECO:0000313" key="1">
    <source>
        <dbReference type="EMBL" id="OGG15852.1"/>
    </source>
</evidence>
<dbReference type="Proteomes" id="UP000176253">
    <property type="component" value="Unassembled WGS sequence"/>
</dbReference>
<dbReference type="EMBL" id="MFJM01000070">
    <property type="protein sequence ID" value="OGG15852.1"/>
    <property type="molecule type" value="Genomic_DNA"/>
</dbReference>